<evidence type="ECO:0000256" key="13">
    <source>
        <dbReference type="SAM" id="SignalP"/>
    </source>
</evidence>
<evidence type="ECO:0000313" key="15">
    <source>
        <dbReference type="WBParaSite" id="Hba_07959"/>
    </source>
</evidence>
<evidence type="ECO:0000256" key="12">
    <source>
        <dbReference type="ARBA" id="ARBA00023303"/>
    </source>
</evidence>
<dbReference type="SUPFAM" id="SSF52058">
    <property type="entry name" value="L domain-like"/>
    <property type="match status" value="1"/>
</dbReference>
<accession>A0A1I7WRY7</accession>
<keyword evidence="9" id="KW-0406">Ion transport</keyword>
<comment type="subcellular location">
    <subcellularLocation>
        <location evidence="1">Cell membrane</location>
        <topology evidence="1">Single-pass membrane protein</topology>
    </subcellularLocation>
</comment>
<keyword evidence="4" id="KW-0433">Leucine-rich repeat</keyword>
<keyword evidence="12" id="KW-0407">Ion channel</keyword>
<keyword evidence="5" id="KW-0812">Transmembrane</keyword>
<feature type="signal peptide" evidence="13">
    <location>
        <begin position="1"/>
        <end position="16"/>
    </location>
</feature>
<dbReference type="GO" id="GO:0034220">
    <property type="term" value="P:monoatomic ion transmembrane transport"/>
    <property type="evidence" value="ECO:0007669"/>
    <property type="project" value="UniProtKB-KW"/>
</dbReference>
<name>A0A1I7WRY7_HETBA</name>
<dbReference type="InterPro" id="IPR003591">
    <property type="entry name" value="Leu-rich_rpt_typical-subtyp"/>
</dbReference>
<dbReference type="InterPro" id="IPR032675">
    <property type="entry name" value="LRR_dom_sf"/>
</dbReference>
<evidence type="ECO:0000256" key="11">
    <source>
        <dbReference type="ARBA" id="ARBA00023157"/>
    </source>
</evidence>
<evidence type="ECO:0000256" key="5">
    <source>
        <dbReference type="ARBA" id="ARBA00022692"/>
    </source>
</evidence>
<evidence type="ECO:0000256" key="10">
    <source>
        <dbReference type="ARBA" id="ARBA00023136"/>
    </source>
</evidence>
<dbReference type="WBParaSite" id="Hba_07959">
    <property type="protein sequence ID" value="Hba_07959"/>
    <property type="gene ID" value="Hba_07959"/>
</dbReference>
<keyword evidence="6 13" id="KW-0732">Signal</keyword>
<keyword evidence="14" id="KW-1185">Reference proteome</keyword>
<keyword evidence="11" id="KW-1015">Disulfide bond</keyword>
<keyword evidence="2" id="KW-0813">Transport</keyword>
<dbReference type="InterPro" id="IPR051432">
    <property type="entry name" value="KCNMA1_auxiliary"/>
</dbReference>
<evidence type="ECO:0000256" key="7">
    <source>
        <dbReference type="ARBA" id="ARBA00022737"/>
    </source>
</evidence>
<organism evidence="14 15">
    <name type="scientific">Heterorhabditis bacteriophora</name>
    <name type="common">Entomopathogenic nematode worm</name>
    <dbReference type="NCBI Taxonomy" id="37862"/>
    <lineage>
        <taxon>Eukaryota</taxon>
        <taxon>Metazoa</taxon>
        <taxon>Ecdysozoa</taxon>
        <taxon>Nematoda</taxon>
        <taxon>Chromadorea</taxon>
        <taxon>Rhabditida</taxon>
        <taxon>Rhabditina</taxon>
        <taxon>Rhabditomorpha</taxon>
        <taxon>Strongyloidea</taxon>
        <taxon>Heterorhabditidae</taxon>
        <taxon>Heterorhabditis</taxon>
    </lineage>
</organism>
<keyword evidence="3" id="KW-1003">Cell membrane</keyword>
<dbReference type="Pfam" id="PF13855">
    <property type="entry name" value="LRR_8"/>
    <property type="match status" value="1"/>
</dbReference>
<dbReference type="PANTHER" id="PTHR46473:SF23">
    <property type="entry name" value="GH08155P"/>
    <property type="match status" value="1"/>
</dbReference>
<reference evidence="15" key="1">
    <citation type="submission" date="2016-11" db="UniProtKB">
        <authorList>
            <consortium name="WormBaseParasite"/>
        </authorList>
    </citation>
    <scope>IDENTIFICATION</scope>
</reference>
<dbReference type="Gene3D" id="3.80.10.10">
    <property type="entry name" value="Ribonuclease Inhibitor"/>
    <property type="match status" value="1"/>
</dbReference>
<dbReference type="InterPro" id="IPR001611">
    <property type="entry name" value="Leu-rich_rpt"/>
</dbReference>
<dbReference type="AlphaFoldDB" id="A0A1I7WRY7"/>
<dbReference type="PANTHER" id="PTHR46473">
    <property type="entry name" value="GH08155P"/>
    <property type="match status" value="1"/>
</dbReference>
<dbReference type="PROSITE" id="PS51450">
    <property type="entry name" value="LRR"/>
    <property type="match status" value="1"/>
</dbReference>
<dbReference type="GO" id="GO:0005886">
    <property type="term" value="C:plasma membrane"/>
    <property type="evidence" value="ECO:0007669"/>
    <property type="project" value="UniProtKB-SubCell"/>
</dbReference>
<dbReference type="SMART" id="SM00369">
    <property type="entry name" value="LRR_TYP"/>
    <property type="match status" value="3"/>
</dbReference>
<feature type="chain" id="PRO_5009310792" evidence="13">
    <location>
        <begin position="17"/>
        <end position="146"/>
    </location>
</feature>
<dbReference type="Proteomes" id="UP000095283">
    <property type="component" value="Unplaced"/>
</dbReference>
<evidence type="ECO:0000256" key="9">
    <source>
        <dbReference type="ARBA" id="ARBA00023065"/>
    </source>
</evidence>
<keyword evidence="10" id="KW-0472">Membrane</keyword>
<evidence type="ECO:0000256" key="6">
    <source>
        <dbReference type="ARBA" id="ARBA00022729"/>
    </source>
</evidence>
<evidence type="ECO:0000256" key="2">
    <source>
        <dbReference type="ARBA" id="ARBA00022448"/>
    </source>
</evidence>
<keyword evidence="7" id="KW-0677">Repeat</keyword>
<evidence type="ECO:0000256" key="8">
    <source>
        <dbReference type="ARBA" id="ARBA00022989"/>
    </source>
</evidence>
<protein>
    <submittedName>
        <fullName evidence="15">Toll-like receptor 7</fullName>
    </submittedName>
</protein>
<evidence type="ECO:0000313" key="14">
    <source>
        <dbReference type="Proteomes" id="UP000095283"/>
    </source>
</evidence>
<evidence type="ECO:0000256" key="4">
    <source>
        <dbReference type="ARBA" id="ARBA00022614"/>
    </source>
</evidence>
<evidence type="ECO:0000256" key="1">
    <source>
        <dbReference type="ARBA" id="ARBA00004162"/>
    </source>
</evidence>
<sequence length="146" mass="16219">MRWTLVILFLASCLFAKQIPGCPDLDVLENELSLTPDALNNLLLCFCKVFASNLDLSRADGVFEPPTSLFTSVPELKTLKLSGCSIPKLERGEFSSLKNLEQLDLRVNLIENISAYAFDGLSNLKRLSLAGNYISIHHIKIPKILL</sequence>
<evidence type="ECO:0000256" key="3">
    <source>
        <dbReference type="ARBA" id="ARBA00022475"/>
    </source>
</evidence>
<proteinExistence type="predicted"/>
<keyword evidence="8" id="KW-1133">Transmembrane helix</keyword>